<evidence type="ECO:0000256" key="2">
    <source>
        <dbReference type="ARBA" id="ARBA00020355"/>
    </source>
</evidence>
<dbReference type="InterPro" id="IPR050503">
    <property type="entry name" value="cAMP-dep_PK_reg_su-like"/>
</dbReference>
<dbReference type="PRINTS" id="PR00103">
    <property type="entry name" value="CAMPKINASE"/>
</dbReference>
<keyword evidence="4 9" id="KW-0116">cAMP-binding</keyword>
<name>A0ABP0E1L8_9PEZI</name>
<dbReference type="InterPro" id="IPR018490">
    <property type="entry name" value="cNMP-bd_dom_sf"/>
</dbReference>
<feature type="compositionally biased region" description="Polar residues" evidence="10">
    <location>
        <begin position="45"/>
        <end position="57"/>
    </location>
</feature>
<dbReference type="PANTHER" id="PTHR11635">
    <property type="entry name" value="CAMP-DEPENDENT PROTEIN KINASE REGULATORY CHAIN"/>
    <property type="match status" value="1"/>
</dbReference>
<evidence type="ECO:0000313" key="12">
    <source>
        <dbReference type="EMBL" id="CAK7273010.1"/>
    </source>
</evidence>
<evidence type="ECO:0000256" key="3">
    <source>
        <dbReference type="ARBA" id="ARBA00022553"/>
    </source>
</evidence>
<dbReference type="Pfam" id="PF00027">
    <property type="entry name" value="cNMP_binding"/>
    <property type="match status" value="2"/>
</dbReference>
<comment type="similarity">
    <text evidence="1 9">Belongs to the cAMP-dependent kinase regulatory chain family.</text>
</comment>
<dbReference type="PIRSF" id="PIRSF000548">
    <property type="entry name" value="PK_regulatory"/>
    <property type="match status" value="1"/>
</dbReference>
<accession>A0ABP0E1L8</accession>
<evidence type="ECO:0000313" key="13">
    <source>
        <dbReference type="Proteomes" id="UP001642502"/>
    </source>
</evidence>
<comment type="subunit">
    <text evidence="8 9">Tetramer, composed of 2 regulatory (R) and 2 catalytic (C) subunits. In the presence of cAMP it dissociates into 2 active monomeric C subunits and an R dimer.</text>
</comment>
<dbReference type="SMART" id="SM00100">
    <property type="entry name" value="cNMP"/>
    <property type="match status" value="2"/>
</dbReference>
<dbReference type="PROSITE" id="PS50042">
    <property type="entry name" value="CNMP_BINDING_3"/>
    <property type="match status" value="2"/>
</dbReference>
<evidence type="ECO:0000256" key="1">
    <source>
        <dbReference type="ARBA" id="ARBA00005753"/>
    </source>
</evidence>
<dbReference type="InterPro" id="IPR018488">
    <property type="entry name" value="cNMP-bd_CS"/>
</dbReference>
<feature type="region of interest" description="Disordered" evidence="10">
    <location>
        <begin position="1"/>
        <end position="66"/>
    </location>
</feature>
<protein>
    <recommendedName>
        <fullName evidence="2 9">cAMP-dependent protein kinase regulatory subunit</fullName>
    </recommendedName>
</protein>
<dbReference type="CDD" id="cd00038">
    <property type="entry name" value="CAP_ED"/>
    <property type="match status" value="2"/>
</dbReference>
<feature type="domain" description="Cyclic nucleotide-binding" evidence="11">
    <location>
        <begin position="278"/>
        <end position="387"/>
    </location>
</feature>
<evidence type="ECO:0000256" key="9">
    <source>
        <dbReference type="PIRNR" id="PIRNR000548"/>
    </source>
</evidence>
<sequence length="406" mass="43834">MAGGFASPFGANSNPFGPPPSGSRLASEGTSSGLMRQVIEENENDVVQSPTSLTASKPRNMASGPSRAIFPPNSLVSSSSPFGQAFDQAPPPGEYPAQYNFGRRTSVSAESLKPVADSYDNWTPPFHHKSADQLERLKAAIQGNFLFSHLDEEQSAQILGALMEKLIPAKGIKVITQGDSGDFFYVVEKGSFDVYVNSSGTLQTGPDGLGQKVDTISAGGSFGELALMYNAPRAATVMSAENSCTLWALDRLTFRRILMESTFARRRMYESFLEEVPLLATLTPYERSKIADALETQKFVPGASIIREGDPGHSFFLVESGEADVFKAGTDKPVKHYQKGDFFGELALLNDAPRAATIVARTEIKVATLGKSAFQRLLGPVEGIMRRTRYVGVKTGVEDLDPLQTS</sequence>
<keyword evidence="7 9" id="KW-0114">cAMP</keyword>
<evidence type="ECO:0000256" key="8">
    <source>
        <dbReference type="ARBA" id="ARBA00025979"/>
    </source>
</evidence>
<comment type="caution">
    <text evidence="12">The sequence shown here is derived from an EMBL/GenBank/DDBJ whole genome shotgun (WGS) entry which is preliminary data.</text>
</comment>
<gene>
    <name evidence="12" type="ORF">SEPCBS119000_005423</name>
</gene>
<dbReference type="Proteomes" id="UP001642502">
    <property type="component" value="Unassembled WGS sequence"/>
</dbReference>
<dbReference type="PROSITE" id="PS00889">
    <property type="entry name" value="CNMP_BINDING_2"/>
    <property type="match status" value="2"/>
</dbReference>
<feature type="domain" description="Cyclic nucleotide-binding" evidence="11">
    <location>
        <begin position="146"/>
        <end position="275"/>
    </location>
</feature>
<proteinExistence type="inferred from homology"/>
<keyword evidence="3" id="KW-0597">Phosphoprotein</keyword>
<organism evidence="12 13">
    <name type="scientific">Sporothrix epigloea</name>
    <dbReference type="NCBI Taxonomy" id="1892477"/>
    <lineage>
        <taxon>Eukaryota</taxon>
        <taxon>Fungi</taxon>
        <taxon>Dikarya</taxon>
        <taxon>Ascomycota</taxon>
        <taxon>Pezizomycotina</taxon>
        <taxon>Sordariomycetes</taxon>
        <taxon>Sordariomycetidae</taxon>
        <taxon>Ophiostomatales</taxon>
        <taxon>Ophiostomataceae</taxon>
        <taxon>Sporothrix</taxon>
    </lineage>
</organism>
<evidence type="ECO:0000256" key="7">
    <source>
        <dbReference type="ARBA" id="ARBA00023149"/>
    </source>
</evidence>
<evidence type="ECO:0000256" key="6">
    <source>
        <dbReference type="ARBA" id="ARBA00022741"/>
    </source>
</evidence>
<dbReference type="SUPFAM" id="SSF51206">
    <property type="entry name" value="cAMP-binding domain-like"/>
    <property type="match status" value="2"/>
</dbReference>
<dbReference type="EMBL" id="CAWUON010000102">
    <property type="protein sequence ID" value="CAK7273010.1"/>
    <property type="molecule type" value="Genomic_DNA"/>
</dbReference>
<dbReference type="InterPro" id="IPR014710">
    <property type="entry name" value="RmlC-like_jellyroll"/>
</dbReference>
<dbReference type="PANTHER" id="PTHR11635:SF152">
    <property type="entry name" value="CAMP-DEPENDENT PROTEIN KINASE TYPE I REGULATORY SUBUNIT-RELATED"/>
    <property type="match status" value="1"/>
</dbReference>
<evidence type="ECO:0000259" key="11">
    <source>
        <dbReference type="PROSITE" id="PS50042"/>
    </source>
</evidence>
<evidence type="ECO:0000256" key="4">
    <source>
        <dbReference type="ARBA" id="ARBA00022566"/>
    </source>
</evidence>
<dbReference type="InterPro" id="IPR000595">
    <property type="entry name" value="cNMP-bd_dom"/>
</dbReference>
<reference evidence="12 13" key="1">
    <citation type="submission" date="2024-01" db="EMBL/GenBank/DDBJ databases">
        <authorList>
            <person name="Allen C."/>
            <person name="Tagirdzhanova G."/>
        </authorList>
    </citation>
    <scope>NUCLEOTIDE SEQUENCE [LARGE SCALE GENOMIC DNA]</scope>
    <source>
        <strain evidence="12 13">CBS 119000</strain>
    </source>
</reference>
<evidence type="ECO:0000256" key="10">
    <source>
        <dbReference type="SAM" id="MobiDB-lite"/>
    </source>
</evidence>
<dbReference type="InterPro" id="IPR012198">
    <property type="entry name" value="cAMP_dep_PK_reg_su"/>
</dbReference>
<keyword evidence="6 9" id="KW-0547">Nucleotide-binding</keyword>
<evidence type="ECO:0000256" key="5">
    <source>
        <dbReference type="ARBA" id="ARBA00022737"/>
    </source>
</evidence>
<dbReference type="Gene3D" id="2.60.120.10">
    <property type="entry name" value="Jelly Rolls"/>
    <property type="match status" value="2"/>
</dbReference>
<keyword evidence="13" id="KW-1185">Reference proteome</keyword>
<keyword evidence="5" id="KW-0677">Repeat</keyword>
<dbReference type="PROSITE" id="PS00888">
    <property type="entry name" value="CNMP_BINDING_1"/>
    <property type="match status" value="2"/>
</dbReference>